<gene>
    <name evidence="2" type="ORF">M6B38_346855</name>
</gene>
<evidence type="ECO:0000256" key="1">
    <source>
        <dbReference type="SAM" id="MobiDB-lite"/>
    </source>
</evidence>
<feature type="region of interest" description="Disordered" evidence="1">
    <location>
        <begin position="1"/>
        <end position="84"/>
    </location>
</feature>
<evidence type="ECO:0000313" key="3">
    <source>
        <dbReference type="Proteomes" id="UP001140949"/>
    </source>
</evidence>
<proteinExistence type="predicted"/>
<protein>
    <submittedName>
        <fullName evidence="2">Serine/arginine-rich splicing factor SR45 isoform X1</fullName>
    </submittedName>
</protein>
<evidence type="ECO:0000313" key="2">
    <source>
        <dbReference type="EMBL" id="KAJ6831837.1"/>
    </source>
</evidence>
<dbReference type="EMBL" id="JANAVB010016400">
    <property type="protein sequence ID" value="KAJ6831837.1"/>
    <property type="molecule type" value="Genomic_DNA"/>
</dbReference>
<dbReference type="Proteomes" id="UP001140949">
    <property type="component" value="Unassembled WGS sequence"/>
</dbReference>
<organism evidence="2 3">
    <name type="scientific">Iris pallida</name>
    <name type="common">Sweet iris</name>
    <dbReference type="NCBI Taxonomy" id="29817"/>
    <lineage>
        <taxon>Eukaryota</taxon>
        <taxon>Viridiplantae</taxon>
        <taxon>Streptophyta</taxon>
        <taxon>Embryophyta</taxon>
        <taxon>Tracheophyta</taxon>
        <taxon>Spermatophyta</taxon>
        <taxon>Magnoliopsida</taxon>
        <taxon>Liliopsida</taxon>
        <taxon>Asparagales</taxon>
        <taxon>Iridaceae</taxon>
        <taxon>Iridoideae</taxon>
        <taxon>Irideae</taxon>
        <taxon>Iris</taxon>
    </lineage>
</organism>
<name>A0AAX6GU29_IRIPA</name>
<comment type="caution">
    <text evidence="2">The sequence shown here is derived from an EMBL/GenBank/DDBJ whole genome shotgun (WGS) entry which is preliminary data.</text>
</comment>
<feature type="compositionally biased region" description="Basic and acidic residues" evidence="1">
    <location>
        <begin position="40"/>
        <end position="69"/>
    </location>
</feature>
<reference evidence="2" key="2">
    <citation type="submission" date="2023-04" db="EMBL/GenBank/DDBJ databases">
        <authorList>
            <person name="Bruccoleri R.E."/>
            <person name="Oakeley E.J."/>
            <person name="Faust A.-M."/>
            <person name="Dessus-Babus S."/>
            <person name="Altorfer M."/>
            <person name="Burckhardt D."/>
            <person name="Oertli M."/>
            <person name="Naumann U."/>
            <person name="Petersen F."/>
            <person name="Wong J."/>
        </authorList>
    </citation>
    <scope>NUCLEOTIDE SEQUENCE</scope>
    <source>
        <strain evidence="2">GSM-AAB239-AS_SAM_17_03QT</strain>
        <tissue evidence="2">Leaf</tissue>
    </source>
</reference>
<dbReference type="AlphaFoldDB" id="A0AAX6GU29"/>
<keyword evidence="3" id="KW-1185">Reference proteome</keyword>
<accession>A0AAX6GU29</accession>
<sequence length="84" mass="9241">MEGRPQPTPRASSGRRRPVAGAGRGIDGRRTRTSVVVHLRAGDGDRPSGRRSGKELLRETRPRRTERWSMEYGPRSGSSVGGRC</sequence>
<reference evidence="2" key="1">
    <citation type="journal article" date="2023" name="GigaByte">
        <title>Genome assembly of the bearded iris, Iris pallida Lam.</title>
        <authorList>
            <person name="Bruccoleri R.E."/>
            <person name="Oakeley E.J."/>
            <person name="Faust A.M.E."/>
            <person name="Altorfer M."/>
            <person name="Dessus-Babus S."/>
            <person name="Burckhardt D."/>
            <person name="Oertli M."/>
            <person name="Naumann U."/>
            <person name="Petersen F."/>
            <person name="Wong J."/>
        </authorList>
    </citation>
    <scope>NUCLEOTIDE SEQUENCE</scope>
    <source>
        <strain evidence="2">GSM-AAB239-AS_SAM_17_03QT</strain>
    </source>
</reference>